<dbReference type="Proteomes" id="UP000596351">
    <property type="component" value="Chromosome"/>
</dbReference>
<evidence type="ECO:0000256" key="3">
    <source>
        <dbReference type="ARBA" id="ARBA00022989"/>
    </source>
</evidence>
<evidence type="ECO:0000256" key="2">
    <source>
        <dbReference type="ARBA" id="ARBA00022692"/>
    </source>
</evidence>
<evidence type="ECO:0000256" key="1">
    <source>
        <dbReference type="ARBA" id="ARBA00004141"/>
    </source>
</evidence>
<dbReference type="RefSeq" id="WP_203017675.1">
    <property type="nucleotide sequence ID" value="NZ_CP032405.1"/>
</dbReference>
<name>A0ABX7EQC8_9HYPH</name>
<evidence type="ECO:0000313" key="6">
    <source>
        <dbReference type="EMBL" id="QRF50239.1"/>
    </source>
</evidence>
<comment type="subcellular location">
    <subcellularLocation>
        <location evidence="1">Membrane</location>
        <topology evidence="1">Multi-pass membrane protein</topology>
    </subcellularLocation>
</comment>
<proteinExistence type="predicted"/>
<keyword evidence="7" id="KW-1185">Reference proteome</keyword>
<evidence type="ECO:0000256" key="4">
    <source>
        <dbReference type="ARBA" id="ARBA00023136"/>
    </source>
</evidence>
<gene>
    <name evidence="6" type="ORF">D4A92_01650</name>
</gene>
<feature type="transmembrane region" description="Helical" evidence="5">
    <location>
        <begin position="21"/>
        <end position="40"/>
    </location>
</feature>
<organism evidence="6 7">
    <name type="scientific">Rhizobium rosettiformans</name>
    <dbReference type="NCBI Taxonomy" id="1368430"/>
    <lineage>
        <taxon>Bacteria</taxon>
        <taxon>Pseudomonadati</taxon>
        <taxon>Pseudomonadota</taxon>
        <taxon>Alphaproteobacteria</taxon>
        <taxon>Hyphomicrobiales</taxon>
        <taxon>Rhizobiaceae</taxon>
        <taxon>Rhizobium/Agrobacterium group</taxon>
        <taxon>Rhizobium</taxon>
    </lineage>
</organism>
<accession>A0ABX7EQC8</accession>
<dbReference type="InterPro" id="IPR059112">
    <property type="entry name" value="CysZ/EI24"/>
</dbReference>
<evidence type="ECO:0000313" key="7">
    <source>
        <dbReference type="Proteomes" id="UP000596351"/>
    </source>
</evidence>
<feature type="transmembrane region" description="Helical" evidence="5">
    <location>
        <begin position="193"/>
        <end position="222"/>
    </location>
</feature>
<keyword evidence="4 5" id="KW-0472">Membrane</keyword>
<keyword evidence="3 5" id="KW-1133">Transmembrane helix</keyword>
<keyword evidence="2 5" id="KW-0812">Transmembrane</keyword>
<dbReference type="EMBL" id="CP032405">
    <property type="protein sequence ID" value="QRF50239.1"/>
    <property type="molecule type" value="Genomic_DNA"/>
</dbReference>
<protein>
    <submittedName>
        <fullName evidence="6">Sulfate transporter family protein</fullName>
    </submittedName>
</protein>
<reference evidence="6 7" key="1">
    <citation type="submission" date="2018-09" db="EMBL/GenBank/DDBJ databases">
        <title>Rhizobium sp. MAE2-X.</title>
        <authorList>
            <person name="Lee Y."/>
            <person name="Jeon C.O."/>
        </authorList>
    </citation>
    <scope>NUCLEOTIDE SEQUENCE [LARGE SCALE GENOMIC DNA]</scope>
    <source>
        <strain evidence="6 7">MAE2-X</strain>
    </source>
</reference>
<feature type="transmembrane region" description="Helical" evidence="5">
    <location>
        <begin position="65"/>
        <end position="98"/>
    </location>
</feature>
<dbReference type="Pfam" id="PF07264">
    <property type="entry name" value="EI24"/>
    <property type="match status" value="1"/>
</dbReference>
<dbReference type="NCBIfam" id="NF009407">
    <property type="entry name" value="PRK12768.1"/>
    <property type="match status" value="1"/>
</dbReference>
<evidence type="ECO:0000256" key="5">
    <source>
        <dbReference type="SAM" id="Phobius"/>
    </source>
</evidence>
<sequence length="244" mass="26579">MIFDAALMSLRNLFAPETRTVFWKTLGLTILVLIGLWFGLRETFIAFIMPLIQGVVPELPDWAGWLTFIFGILASIGLALGLALLLSPVTAIIAGLFLDDVAEVVEKRDYPSDPSGTAMPMGQAIVASIKFFGVVIVGNLFALMLLFIPGINIIAFFLVNGYLLGREFFEFAAMRFRSVEEAKLLRSRHSGTVFMAGLVIALFLAVPIVNLLTPLFAAGLMVHLHKALAARDGARSVSATPRPR</sequence>
<feature type="transmembrane region" description="Helical" evidence="5">
    <location>
        <begin position="131"/>
        <end position="159"/>
    </location>
</feature>